<proteinExistence type="predicted"/>
<comment type="caution">
    <text evidence="1">The sequence shown here is derived from an EMBL/GenBank/DDBJ whole genome shotgun (WGS) entry which is preliminary data.</text>
</comment>
<reference evidence="1" key="1">
    <citation type="submission" date="2021-06" db="EMBL/GenBank/DDBJ databases">
        <authorList>
            <person name="Kallberg Y."/>
            <person name="Tangrot J."/>
            <person name="Rosling A."/>
        </authorList>
    </citation>
    <scope>NUCLEOTIDE SEQUENCE</scope>
    <source>
        <strain evidence="1">IL203A</strain>
    </source>
</reference>
<organism evidence="1 2">
    <name type="scientific">Dentiscutata heterogama</name>
    <dbReference type="NCBI Taxonomy" id="1316150"/>
    <lineage>
        <taxon>Eukaryota</taxon>
        <taxon>Fungi</taxon>
        <taxon>Fungi incertae sedis</taxon>
        <taxon>Mucoromycota</taxon>
        <taxon>Glomeromycotina</taxon>
        <taxon>Glomeromycetes</taxon>
        <taxon>Diversisporales</taxon>
        <taxon>Gigasporaceae</taxon>
        <taxon>Dentiscutata</taxon>
    </lineage>
</organism>
<dbReference type="EMBL" id="CAJVPU010004784">
    <property type="protein sequence ID" value="CAG8538073.1"/>
    <property type="molecule type" value="Genomic_DNA"/>
</dbReference>
<gene>
    <name evidence="1" type="ORF">DHETER_LOCUS4675</name>
</gene>
<accession>A0ACA9LMJ4</accession>
<feature type="non-terminal residue" evidence="1">
    <location>
        <position position="1"/>
    </location>
</feature>
<keyword evidence="2" id="KW-1185">Reference proteome</keyword>
<dbReference type="Proteomes" id="UP000789702">
    <property type="component" value="Unassembled WGS sequence"/>
</dbReference>
<protein>
    <submittedName>
        <fullName evidence="1">7851_t:CDS:1</fullName>
    </submittedName>
</protein>
<name>A0ACA9LMJ4_9GLOM</name>
<evidence type="ECO:0000313" key="1">
    <source>
        <dbReference type="EMBL" id="CAG8538073.1"/>
    </source>
</evidence>
<sequence>EAAAAMSKKNMTKKELLAIIDSLLNSINTSDYPKYCGLLQKTNNQLLEIIQNI</sequence>
<evidence type="ECO:0000313" key="2">
    <source>
        <dbReference type="Proteomes" id="UP000789702"/>
    </source>
</evidence>